<dbReference type="EMBL" id="BRYB01002920">
    <property type="protein sequence ID" value="GMI27532.1"/>
    <property type="molecule type" value="Genomic_DNA"/>
</dbReference>
<name>A0ABQ6MJB8_9STRA</name>
<keyword evidence="3" id="KW-1185">Reference proteome</keyword>
<evidence type="ECO:0000313" key="2">
    <source>
        <dbReference type="EMBL" id="GMI27532.1"/>
    </source>
</evidence>
<accession>A0ABQ6MJB8</accession>
<feature type="region of interest" description="Disordered" evidence="1">
    <location>
        <begin position="745"/>
        <end position="794"/>
    </location>
</feature>
<evidence type="ECO:0000256" key="1">
    <source>
        <dbReference type="SAM" id="MobiDB-lite"/>
    </source>
</evidence>
<feature type="region of interest" description="Disordered" evidence="1">
    <location>
        <begin position="442"/>
        <end position="471"/>
    </location>
</feature>
<feature type="region of interest" description="Disordered" evidence="1">
    <location>
        <begin position="558"/>
        <end position="580"/>
    </location>
</feature>
<gene>
    <name evidence="2" type="ORF">TeGR_g1573</name>
</gene>
<organism evidence="2 3">
    <name type="scientific">Tetraparma gracilis</name>
    <dbReference type="NCBI Taxonomy" id="2962635"/>
    <lineage>
        <taxon>Eukaryota</taxon>
        <taxon>Sar</taxon>
        <taxon>Stramenopiles</taxon>
        <taxon>Ochrophyta</taxon>
        <taxon>Bolidophyceae</taxon>
        <taxon>Parmales</taxon>
        <taxon>Triparmaceae</taxon>
        <taxon>Tetraparma</taxon>
    </lineage>
</organism>
<comment type="caution">
    <text evidence="2">The sequence shown here is derived from an EMBL/GenBank/DDBJ whole genome shotgun (WGS) entry which is preliminary data.</text>
</comment>
<proteinExistence type="predicted"/>
<protein>
    <submittedName>
        <fullName evidence="2">Uncharacterized protein</fullName>
    </submittedName>
</protein>
<sequence length="794" mass="87312">MKYFQLQDSGFGSSDASLIVRRALREVFYVTVDSYVSRTWRGGNSGLGFELTDAQRAAQLASFLGTCGVPSEPQRAVSVDLPDVPKRSSSLPQLPARRDNELAEIVASASSEERRQLRLALDEADKVKCVTTGTQADTVQGLSAADVVQIGVELNSLDSYILDPKNTREVRNAYVERVASVQVIYGVEVDTIQRAWRSRRLSSVGVGDEVARLNGELQACAEASRAEIAGLNKTWTASLGAASRKRAGSLDAAKSEIAAKDACVAQLGCDLAARDADLKCYKAVVGCCVLESGNPFSVLQLDPRSLSSEPALHAAVTDAGNQELWAQHREALKDAVQHKKEADKQLRKEKRLRFKIQKDLDSFQIAIQYSAFNPHLFGVVGMSAAEIDAMSADPDLLKAAVTDPANQDTWLQLCELVRATTASAPTAAVEVKKEPTRVVKKELSPSAALPAPWRDTTTTTTTTTSSLAPPPPLRIPKLNQRVRVNWEGLGQLLDGTVVKIFEVGHGGKEEDSDARMRALQSGLSFDVLFDAEQIGEVPHLEIVSLLAASDDALEEAKVASKKRKKAPASESEMAEKKRRLEAEREQRELAQWKRREGQWRAALAAEAEAELQALERVVSEPALRQKLTVLRSRIMMVNSRPPAKRNKYIPQLDRNRPPFLAPMYNEFPLEVVLKIDNLFERKFCTFQNLGRTFYECLLCMSKRQAISMLDEAVKITAAQHAQIKDYNRHLMGVCGHYTGGRRDMIVDKNTGHGTNAPNPPAPPMQIDMASKRRADQAEDPHQAPQDDSDEGVSL</sequence>
<feature type="compositionally biased region" description="Basic and acidic residues" evidence="1">
    <location>
        <begin position="769"/>
        <end position="781"/>
    </location>
</feature>
<evidence type="ECO:0000313" key="3">
    <source>
        <dbReference type="Proteomes" id="UP001165060"/>
    </source>
</evidence>
<reference evidence="2 3" key="1">
    <citation type="journal article" date="2023" name="Commun. Biol.">
        <title>Genome analysis of Parmales, the sister group of diatoms, reveals the evolutionary specialization of diatoms from phago-mixotrophs to photoautotrophs.</title>
        <authorList>
            <person name="Ban H."/>
            <person name="Sato S."/>
            <person name="Yoshikawa S."/>
            <person name="Yamada K."/>
            <person name="Nakamura Y."/>
            <person name="Ichinomiya M."/>
            <person name="Sato N."/>
            <person name="Blanc-Mathieu R."/>
            <person name="Endo H."/>
            <person name="Kuwata A."/>
            <person name="Ogata H."/>
        </authorList>
    </citation>
    <scope>NUCLEOTIDE SEQUENCE [LARGE SCALE GENOMIC DNA]</scope>
</reference>
<dbReference type="Proteomes" id="UP001165060">
    <property type="component" value="Unassembled WGS sequence"/>
</dbReference>